<evidence type="ECO:0000256" key="8">
    <source>
        <dbReference type="RuleBase" id="RU003375"/>
    </source>
</evidence>
<organism evidence="11">
    <name type="scientific">Metopiellus crypticus</name>
    <dbReference type="NCBI Taxonomy" id="3140185"/>
    <lineage>
        <taxon>Eukaryota</taxon>
        <taxon>Metazoa</taxon>
        <taxon>Ecdysozoa</taxon>
        <taxon>Arthropoda</taxon>
        <taxon>Hexapoda</taxon>
        <taxon>Insecta</taxon>
        <taxon>Pterygota</taxon>
        <taxon>Neoptera</taxon>
        <taxon>Endopterygota</taxon>
        <taxon>Coleoptera</taxon>
        <taxon>Polyphaga</taxon>
        <taxon>Staphyliniformia</taxon>
        <taxon>Staphylinidae</taxon>
        <taxon>Omaliinae group</taxon>
        <taxon>Pselaphinae</taxon>
        <taxon>Metopiellus</taxon>
    </lineage>
</organism>
<feature type="transmembrane region" description="Helical" evidence="9">
    <location>
        <begin position="239"/>
        <end position="259"/>
    </location>
</feature>
<feature type="transmembrane region" description="Helical" evidence="9">
    <location>
        <begin position="78"/>
        <end position="101"/>
    </location>
</feature>
<evidence type="ECO:0000256" key="4">
    <source>
        <dbReference type="ARBA" id="ARBA00022692"/>
    </source>
</evidence>
<dbReference type="SUPFAM" id="SSF81452">
    <property type="entry name" value="Cytochrome c oxidase subunit III-like"/>
    <property type="match status" value="1"/>
</dbReference>
<dbReference type="PROSITE" id="PS50253">
    <property type="entry name" value="COX3"/>
    <property type="match status" value="1"/>
</dbReference>
<evidence type="ECO:0000256" key="9">
    <source>
        <dbReference type="SAM" id="Phobius"/>
    </source>
</evidence>
<name>A0AAT9QG41_9COLE</name>
<proteinExistence type="inferred from homology"/>
<evidence type="ECO:0000259" key="10">
    <source>
        <dbReference type="PROSITE" id="PS50253"/>
    </source>
</evidence>
<keyword evidence="6 9" id="KW-1133">Transmembrane helix</keyword>
<protein>
    <recommendedName>
        <fullName evidence="3 8">Cytochrome c oxidase subunit 3</fullName>
    </recommendedName>
</protein>
<dbReference type="GO" id="GO:0006123">
    <property type="term" value="P:mitochondrial electron transport, cytochrome c to oxygen"/>
    <property type="evidence" value="ECO:0007669"/>
    <property type="project" value="TreeGrafter"/>
</dbReference>
<dbReference type="PANTHER" id="PTHR11403:SF7">
    <property type="entry name" value="CYTOCHROME C OXIDASE SUBUNIT 3"/>
    <property type="match status" value="1"/>
</dbReference>
<dbReference type="FunFam" id="1.20.120.80:FF:000002">
    <property type="entry name" value="Cytochrome c oxidase subunit 3"/>
    <property type="match status" value="1"/>
</dbReference>
<gene>
    <name evidence="11" type="primary">COX3</name>
</gene>
<feature type="domain" description="Heme-copper oxidase subunit III family profile" evidence="10">
    <location>
        <begin position="3"/>
        <end position="260"/>
    </location>
</feature>
<dbReference type="InterPro" id="IPR000298">
    <property type="entry name" value="Cyt_c_oxidase-like_su3"/>
</dbReference>
<comment type="function">
    <text evidence="8">Component of the cytochrome c oxidase, the last enzyme in the mitochondrial electron transport chain which drives oxidative phosphorylation. The respiratory chain contains 3 multisubunit complexes succinate dehydrogenase (complex II, CII), ubiquinol-cytochrome c oxidoreductase (cytochrome b-c1 complex, complex III, CIII) and cytochrome c oxidase (complex IV, CIV), that cooperate to transfer electrons derived from NADH and succinate to molecular oxygen, creating an electrochemical gradient over the inner membrane that drives transmembrane transport and the ATP synthase. Cytochrome c oxidase is the component of the respiratory chain that catalyzes the reduction of oxygen to water. Electrons originating from reduced cytochrome c in the intermembrane space (IMS) are transferred via the dinuclear copper A center (CU(A)) of subunit 2 and heme A of subunit 1 to the active site in subunit 1, a binuclear center (BNC) formed by heme A3 and copper B (CU(B)). The BNC reduces molecular oxygen to 2 water molecules using 4 electrons from cytochrome c in the IMS and 4 protons from the mitochondrial matrix.</text>
</comment>
<dbReference type="Gene3D" id="1.10.287.70">
    <property type="match status" value="1"/>
</dbReference>
<dbReference type="InterPro" id="IPR024791">
    <property type="entry name" value="Cyt_c/ubiquinol_Oxase_su3"/>
</dbReference>
<feature type="transmembrane region" description="Helical" evidence="9">
    <location>
        <begin position="198"/>
        <end position="219"/>
    </location>
</feature>
<evidence type="ECO:0000256" key="5">
    <source>
        <dbReference type="ARBA" id="ARBA00022967"/>
    </source>
</evidence>
<evidence type="ECO:0000256" key="3">
    <source>
        <dbReference type="ARBA" id="ARBA00015944"/>
    </source>
</evidence>
<evidence type="ECO:0000256" key="6">
    <source>
        <dbReference type="ARBA" id="ARBA00022989"/>
    </source>
</evidence>
<feature type="transmembrane region" description="Helical" evidence="9">
    <location>
        <begin position="126"/>
        <end position="146"/>
    </location>
</feature>
<dbReference type="PANTHER" id="PTHR11403">
    <property type="entry name" value="CYTOCHROME C OXIDASE SUBUNIT III"/>
    <property type="match status" value="1"/>
</dbReference>
<dbReference type="InterPro" id="IPR035973">
    <property type="entry name" value="Cyt_c_oxidase_su3-like_sf"/>
</dbReference>
<dbReference type="CDD" id="cd01665">
    <property type="entry name" value="Cyt_c_Oxidase_III"/>
    <property type="match status" value="1"/>
</dbReference>
<keyword evidence="7 9" id="KW-0472">Membrane</keyword>
<evidence type="ECO:0000256" key="7">
    <source>
        <dbReference type="ARBA" id="ARBA00023136"/>
    </source>
</evidence>
<feature type="transmembrane region" description="Helical" evidence="9">
    <location>
        <begin position="12"/>
        <end position="31"/>
    </location>
</feature>
<sequence>MMKNHPFHLVDLSPWPILISFMIMMSMIGMIKWFKFFNYNLMLLSLINIIIISYQWWRDVIRESTYQGLHSSFVMNNLKLGMILFIISELFLFVSFFWMFFHSSLTPSIELGMNWPPKNIMPFNPMQIPLLNTLILLSSGFSVTWAHQSIMNNNFNQMKMSLMITIMLGIYFTLLQIIEYKMSSFSISDSIYGSSFFLMTGFHGIHVLIGSIFLSICLIRHLLNHFSSIHHFGFEAAIWYWHFVDVVWLFLYISIYWWGK</sequence>
<dbReference type="GO" id="GO:0016020">
    <property type="term" value="C:membrane"/>
    <property type="evidence" value="ECO:0007669"/>
    <property type="project" value="UniProtKB-SubCell"/>
</dbReference>
<feature type="transmembrane region" description="Helical" evidence="9">
    <location>
        <begin position="158"/>
        <end position="178"/>
    </location>
</feature>
<dbReference type="GO" id="GO:0005739">
    <property type="term" value="C:mitochondrion"/>
    <property type="evidence" value="ECO:0007669"/>
    <property type="project" value="TreeGrafter"/>
</dbReference>
<evidence type="ECO:0000256" key="2">
    <source>
        <dbReference type="ARBA" id="ARBA00010581"/>
    </source>
</evidence>
<dbReference type="InterPro" id="IPR013833">
    <property type="entry name" value="Cyt_c_oxidase_su3_a-hlx"/>
</dbReference>
<comment type="similarity">
    <text evidence="2 8">Belongs to the cytochrome c oxidase subunit 3 family.</text>
</comment>
<accession>A0AAT9QG41</accession>
<reference evidence="11" key="2">
    <citation type="journal article" date="2023" name="PeerJ">
        <title>The complete mitochondrial genome and description of a new cryptic Brazilian species of Metopiellus Raffray (Coleoptera: Staphylinidae: Pselaphinae).</title>
        <authorList>
            <person name="Asenjo A."/>
            <person name="de Oliveira M.P.A."/>
            <person name="Oliveira R.R.M."/>
            <person name="Pires E.S."/>
            <person name="Valois M."/>
            <person name="Oliveira G."/>
            <person name="Vasconcelos S."/>
        </authorList>
    </citation>
    <scope>NUCLEOTIDE SEQUENCE</scope>
</reference>
<dbReference type="Gene3D" id="1.20.120.80">
    <property type="entry name" value="Cytochrome c oxidase, subunit III, four-helix bundle"/>
    <property type="match status" value="1"/>
</dbReference>
<evidence type="ECO:0000256" key="1">
    <source>
        <dbReference type="ARBA" id="ARBA00004141"/>
    </source>
</evidence>
<dbReference type="InterPro" id="IPR033945">
    <property type="entry name" value="Cyt_c_oxase_su3_dom"/>
</dbReference>
<reference evidence="11" key="1">
    <citation type="submission" date="2021-07" db="EMBL/GenBank/DDBJ databases">
        <authorList>
            <person name="Ansejo A."/>
            <person name="de Oliveira M.P.A."/>
            <person name="Vieira J.S."/>
            <person name="Oliveira R.R.M."/>
            <person name="Pires E.S."/>
            <person name="Oliveira G."/>
            <person name="Vasconcelos S."/>
        </authorList>
    </citation>
    <scope>NUCLEOTIDE SEQUENCE</scope>
</reference>
<keyword evidence="4 8" id="KW-0812">Transmembrane</keyword>
<dbReference type="Pfam" id="PF00510">
    <property type="entry name" value="COX3"/>
    <property type="match status" value="1"/>
</dbReference>
<comment type="subcellular location">
    <subcellularLocation>
        <location evidence="1">Membrane</location>
        <topology evidence="1">Multi-pass membrane protein</topology>
    </subcellularLocation>
</comment>
<keyword evidence="8 11" id="KW-0496">Mitochondrion</keyword>
<dbReference type="EMBL" id="MZ576843">
    <property type="protein sequence ID" value="UUK33549.1"/>
    <property type="molecule type" value="Genomic_DNA"/>
</dbReference>
<feature type="transmembrane region" description="Helical" evidence="9">
    <location>
        <begin position="37"/>
        <end position="57"/>
    </location>
</feature>
<geneLocation type="mitochondrion" evidence="11"/>
<dbReference type="AlphaFoldDB" id="A0AAT9QG41"/>
<keyword evidence="5" id="KW-1278">Translocase</keyword>
<dbReference type="GO" id="GO:0004129">
    <property type="term" value="F:cytochrome-c oxidase activity"/>
    <property type="evidence" value="ECO:0007669"/>
    <property type="project" value="InterPro"/>
</dbReference>
<evidence type="ECO:0000313" key="11">
    <source>
        <dbReference type="EMBL" id="UUK33549.1"/>
    </source>
</evidence>